<dbReference type="STRING" id="316057.RPD_3650"/>
<protein>
    <recommendedName>
        <fullName evidence="3">Transporter</fullName>
    </recommendedName>
</protein>
<evidence type="ECO:0008006" key="3">
    <source>
        <dbReference type="Google" id="ProtNLM"/>
    </source>
</evidence>
<proteinExistence type="predicted"/>
<evidence type="ECO:0000313" key="2">
    <source>
        <dbReference type="Proteomes" id="UP000001818"/>
    </source>
</evidence>
<reference evidence="1 2" key="1">
    <citation type="submission" date="2006-03" db="EMBL/GenBank/DDBJ databases">
        <title>Complete sequence of Rhodopseudomonas palustris BisB5.</title>
        <authorList>
            <consortium name="US DOE Joint Genome Institute"/>
            <person name="Copeland A."/>
            <person name="Lucas S."/>
            <person name="Lapidus A."/>
            <person name="Barry K."/>
            <person name="Detter J.C."/>
            <person name="Glavina del Rio T."/>
            <person name="Hammon N."/>
            <person name="Israni S."/>
            <person name="Dalin E."/>
            <person name="Tice H."/>
            <person name="Pitluck S."/>
            <person name="Chain P."/>
            <person name="Malfatti S."/>
            <person name="Shin M."/>
            <person name="Vergez L."/>
            <person name="Schmutz J."/>
            <person name="Larimer F."/>
            <person name="Land M."/>
            <person name="Hauser L."/>
            <person name="Pelletier D.A."/>
            <person name="Kyrpides N."/>
            <person name="Lykidis A."/>
            <person name="Oda Y."/>
            <person name="Harwood C.S."/>
            <person name="Richardson P."/>
        </authorList>
    </citation>
    <scope>NUCLEOTIDE SEQUENCE [LARGE SCALE GENOMIC DNA]</scope>
    <source>
        <strain evidence="1 2">BisB5</strain>
    </source>
</reference>
<dbReference type="Proteomes" id="UP000001818">
    <property type="component" value="Chromosome"/>
</dbReference>
<dbReference type="AlphaFoldDB" id="Q132W6"/>
<dbReference type="InterPro" id="IPR025737">
    <property type="entry name" value="FApF"/>
</dbReference>
<dbReference type="eggNOG" id="ENOG5032R80">
    <property type="taxonomic scope" value="Bacteria"/>
</dbReference>
<dbReference type="Pfam" id="PF13557">
    <property type="entry name" value="Phenol_MetA_deg"/>
    <property type="match status" value="1"/>
</dbReference>
<name>Q132W6_RHOPS</name>
<dbReference type="KEGG" id="rpd:RPD_3650"/>
<accession>Q132W6</accession>
<sequence>MFLQMTCKSIFTFRRRSGCIDRALDARAGGRPLTHQLRAWGVGFAVVSSLFLNATVTRADDKRSYSLFNPTPDRLLRDMTTDRPDITEVPFTVDAGRVQIESTMYGLVRSRPDNQGSVTQGYELAGSNIRIGLTHDTEATVMFQPYASQRISGPHDTVHNSGIGALVLRAKFNLWGNDTFSDPGSTAFALLPYVSLPTDRLNGISPEGIDGGLMSFFIVKLGAGFSLGINAGVHSVQDIETTGRHFETSGSASLGYEWSEKLTTYLEVATRLATRDPLGDIGILGGGVSYKITSNFQLDAGVNFGVTQASYSVAPFVGVTARF</sequence>
<dbReference type="BioCyc" id="RPAL316057:RPD_RS18345-MONOMER"/>
<gene>
    <name evidence="1" type="ordered locus">RPD_3650</name>
</gene>
<organism evidence="1 2">
    <name type="scientific">Rhodopseudomonas palustris (strain BisB5)</name>
    <dbReference type="NCBI Taxonomy" id="316057"/>
    <lineage>
        <taxon>Bacteria</taxon>
        <taxon>Pseudomonadati</taxon>
        <taxon>Pseudomonadota</taxon>
        <taxon>Alphaproteobacteria</taxon>
        <taxon>Hyphomicrobiales</taxon>
        <taxon>Nitrobacteraceae</taxon>
        <taxon>Rhodopseudomonas</taxon>
    </lineage>
</organism>
<dbReference type="HOGENOM" id="CLU_064308_0_0_5"/>
<dbReference type="EMBL" id="CP000283">
    <property type="protein sequence ID" value="ABE40873.1"/>
    <property type="molecule type" value="Genomic_DNA"/>
</dbReference>
<evidence type="ECO:0000313" key="1">
    <source>
        <dbReference type="EMBL" id="ABE40873.1"/>
    </source>
</evidence>